<dbReference type="EMBL" id="JAWWNJ010000025">
    <property type="protein sequence ID" value="KAK7030571.1"/>
    <property type="molecule type" value="Genomic_DNA"/>
</dbReference>
<feature type="compositionally biased region" description="Low complexity" evidence="1">
    <location>
        <begin position="221"/>
        <end position="232"/>
    </location>
</feature>
<feature type="compositionally biased region" description="Basic and acidic residues" evidence="1">
    <location>
        <begin position="250"/>
        <end position="262"/>
    </location>
</feature>
<feature type="compositionally biased region" description="Basic and acidic residues" evidence="1">
    <location>
        <begin position="341"/>
        <end position="354"/>
    </location>
</feature>
<evidence type="ECO:0000313" key="2">
    <source>
        <dbReference type="EMBL" id="KAK7030571.1"/>
    </source>
</evidence>
<keyword evidence="3" id="KW-1185">Reference proteome</keyword>
<dbReference type="Proteomes" id="UP001362999">
    <property type="component" value="Unassembled WGS sequence"/>
</dbReference>
<evidence type="ECO:0000256" key="1">
    <source>
        <dbReference type="SAM" id="MobiDB-lite"/>
    </source>
</evidence>
<accession>A0AAW0BUM9</accession>
<reference evidence="2 3" key="1">
    <citation type="journal article" date="2024" name="J Genomics">
        <title>Draft genome sequencing and assembly of Favolaschia claudopus CIRM-BRFM 2984 isolated from oak limbs.</title>
        <authorList>
            <person name="Navarro D."/>
            <person name="Drula E."/>
            <person name="Chaduli D."/>
            <person name="Cazenave R."/>
            <person name="Ahrendt S."/>
            <person name="Wang J."/>
            <person name="Lipzen A."/>
            <person name="Daum C."/>
            <person name="Barry K."/>
            <person name="Grigoriev I.V."/>
            <person name="Favel A."/>
            <person name="Rosso M.N."/>
            <person name="Martin F."/>
        </authorList>
    </citation>
    <scope>NUCLEOTIDE SEQUENCE [LARGE SCALE GENOMIC DNA]</scope>
    <source>
        <strain evidence="2 3">CIRM-BRFM 2984</strain>
    </source>
</reference>
<feature type="region of interest" description="Disordered" evidence="1">
    <location>
        <begin position="341"/>
        <end position="363"/>
    </location>
</feature>
<evidence type="ECO:0000313" key="3">
    <source>
        <dbReference type="Proteomes" id="UP001362999"/>
    </source>
</evidence>
<sequence>MSTKSDGNLTPLTPIVADELLIQKVEDCKSKVAIAYTDMMAKKGVLDSLPAKQNTARRSAQTAYTAARRKHTQAEAALTEAEKELSLYQLNAQELDQRLQGVSAEQEEKQLDGEAAAEKKQLDDEAVMETKRIEDEAAAEKKRLEEKAAAEKKRLEEEAAEKKRLADEAAAAVEKKRLDDEAVVAAEKKRLEEEEEAEKKRRDEKRPNTQSKPARQKTKSTTKSSAKAGDATASKKETKLPGKRTLTDVAAEKSDASDGPNDKRKRKKKRPDAKQAHTNLKQTHTELLSTLETQNNLLENAVYQLNNTQMSSEKFDGLTETKKKTEAAIAETREALQKVEAELKDPSWEGRDSSESDDDFSDLDASQKIDVETKWRKSFSPNAVNWLRTFPNGPEAWRTEMEKNAEAHIVKYLAVKPGEYQIPADIRRLLRKIPELARQCATSSRALALHILTTGKTQCRFHEEKRSTLAAKEVDGPTKIVGVAYAKVDGKRIEKQEGIMHCGCSETEALWEFMWFKTWTVKSAHQKITREETMGTDTLLSRHRAFFAQAYTVGTLLDINDYYLPGLAPGTPEYDSALRWKQVGRIIGVLNRMGGTAQGELVLARKEIDPLGREMLVPVFDSA</sequence>
<organism evidence="2 3">
    <name type="scientific">Favolaschia claudopus</name>
    <dbReference type="NCBI Taxonomy" id="2862362"/>
    <lineage>
        <taxon>Eukaryota</taxon>
        <taxon>Fungi</taxon>
        <taxon>Dikarya</taxon>
        <taxon>Basidiomycota</taxon>
        <taxon>Agaricomycotina</taxon>
        <taxon>Agaricomycetes</taxon>
        <taxon>Agaricomycetidae</taxon>
        <taxon>Agaricales</taxon>
        <taxon>Marasmiineae</taxon>
        <taxon>Mycenaceae</taxon>
        <taxon>Favolaschia</taxon>
    </lineage>
</organism>
<comment type="caution">
    <text evidence="2">The sequence shown here is derived from an EMBL/GenBank/DDBJ whole genome shotgun (WGS) entry which is preliminary data.</text>
</comment>
<dbReference type="AlphaFoldDB" id="A0AAW0BUM9"/>
<protein>
    <submittedName>
        <fullName evidence="2">Uncharacterized protein</fullName>
    </submittedName>
</protein>
<proteinExistence type="predicted"/>
<feature type="region of interest" description="Disordered" evidence="1">
    <location>
        <begin position="99"/>
        <end position="281"/>
    </location>
</feature>
<name>A0AAW0BUM9_9AGAR</name>
<gene>
    <name evidence="2" type="ORF">R3P38DRAFT_2774891</name>
</gene>
<feature type="compositionally biased region" description="Basic and acidic residues" evidence="1">
    <location>
        <begin position="106"/>
        <end position="207"/>
    </location>
</feature>